<dbReference type="Proteomes" id="UP000574276">
    <property type="component" value="Unassembled WGS sequence"/>
</dbReference>
<dbReference type="InterPro" id="IPR011041">
    <property type="entry name" value="Quinoprot_gluc/sorb_DH_b-prop"/>
</dbReference>
<dbReference type="Gene3D" id="2.120.10.30">
    <property type="entry name" value="TolB, C-terminal domain"/>
    <property type="match status" value="1"/>
</dbReference>
<protein>
    <submittedName>
        <fullName evidence="2">PQQ-dependent sugar dehydrogenase</fullName>
    </submittedName>
</protein>
<sequence>MKRIIYYDWFEKVRNNGKVVGVKISELAAEEFPYDIEIIAQNLSVPWAIAIRDESTIYVTERTGSIRIIEDGVLLPQPLITLEAPFTQTGEGGLLGIALDPNFMENHYLYAMHSYREGGRNYNRVIRLIVQNHDAEIDSVIIDRIPGGMSHNGGRIKVGPDNKLYISTGDSGNMNLSQDSNSLAGKILRIELDGSIPEDNPFPGSPVYSLGFRNPQGLTWGPQNMYATEHGASAHDEINRILPGGNYGWPIVQGEQDTETSALIPPLVSSGDNTWAPSGISYINQGSWEGKLAVATLRGMQLLLISLDDTGTAVTRVESWLPNEFGRIREVVQAEDGSIYMTTSNRDGRGNILAGDDKVIRLIPKIK</sequence>
<dbReference type="PANTHER" id="PTHR19328">
    <property type="entry name" value="HEDGEHOG-INTERACTING PROTEIN"/>
    <property type="match status" value="1"/>
</dbReference>
<dbReference type="AlphaFoldDB" id="A0A839JVQ0"/>
<reference evidence="2 3" key="1">
    <citation type="submission" date="2020-07" db="EMBL/GenBank/DDBJ databases">
        <title>Characterization and genome sequencing of isolate MD1, a novel member within the family Lachnospiraceae.</title>
        <authorList>
            <person name="Rettenmaier R."/>
            <person name="Di Bello L."/>
            <person name="Zinser C."/>
            <person name="Scheitz K."/>
            <person name="Liebl W."/>
            <person name="Zverlov V."/>
        </authorList>
    </citation>
    <scope>NUCLEOTIDE SEQUENCE [LARGE SCALE GENOMIC DNA]</scope>
    <source>
        <strain evidence="2 3">MD1</strain>
    </source>
</reference>
<evidence type="ECO:0000313" key="2">
    <source>
        <dbReference type="EMBL" id="MBB2181476.1"/>
    </source>
</evidence>
<dbReference type="InterPro" id="IPR012938">
    <property type="entry name" value="Glc/Sorbosone_DH"/>
</dbReference>
<organism evidence="2 3">
    <name type="scientific">Variimorphobacter saccharofermentans</name>
    <dbReference type="NCBI Taxonomy" id="2755051"/>
    <lineage>
        <taxon>Bacteria</taxon>
        <taxon>Bacillati</taxon>
        <taxon>Bacillota</taxon>
        <taxon>Clostridia</taxon>
        <taxon>Lachnospirales</taxon>
        <taxon>Lachnospiraceae</taxon>
        <taxon>Variimorphobacter</taxon>
    </lineage>
</organism>
<dbReference type="Pfam" id="PF07995">
    <property type="entry name" value="GSDH"/>
    <property type="match status" value="1"/>
</dbReference>
<keyword evidence="3" id="KW-1185">Reference proteome</keyword>
<dbReference type="SUPFAM" id="SSF50952">
    <property type="entry name" value="Soluble quinoprotein glucose dehydrogenase"/>
    <property type="match status" value="1"/>
</dbReference>
<comment type="caution">
    <text evidence="2">The sequence shown here is derived from an EMBL/GenBank/DDBJ whole genome shotgun (WGS) entry which is preliminary data.</text>
</comment>
<evidence type="ECO:0000313" key="3">
    <source>
        <dbReference type="Proteomes" id="UP000574276"/>
    </source>
</evidence>
<dbReference type="RefSeq" id="WP_228351255.1">
    <property type="nucleotide sequence ID" value="NZ_JACEGA010000001.1"/>
</dbReference>
<name>A0A839JVQ0_9FIRM</name>
<gene>
    <name evidence="2" type="ORF">H0486_01030</name>
</gene>
<feature type="domain" description="Glucose/Sorbosone dehydrogenase" evidence="1">
    <location>
        <begin position="43"/>
        <end position="349"/>
    </location>
</feature>
<dbReference type="InterPro" id="IPR011042">
    <property type="entry name" value="6-blade_b-propeller_TolB-like"/>
</dbReference>
<dbReference type="PANTHER" id="PTHR19328:SF13">
    <property type="entry name" value="HIPL1 PROTEIN"/>
    <property type="match status" value="1"/>
</dbReference>
<proteinExistence type="predicted"/>
<dbReference type="EMBL" id="JACEGA010000001">
    <property type="protein sequence ID" value="MBB2181476.1"/>
    <property type="molecule type" value="Genomic_DNA"/>
</dbReference>
<evidence type="ECO:0000259" key="1">
    <source>
        <dbReference type="Pfam" id="PF07995"/>
    </source>
</evidence>
<accession>A0A839JVQ0</accession>